<dbReference type="InterPro" id="IPR001915">
    <property type="entry name" value="Peptidase_M48"/>
</dbReference>
<keyword evidence="3 6" id="KW-0378">Hydrolase</keyword>
<gene>
    <name evidence="8" type="ORF">VTL71DRAFT_187</name>
</gene>
<evidence type="ECO:0000256" key="6">
    <source>
        <dbReference type="RuleBase" id="RU003983"/>
    </source>
</evidence>
<dbReference type="EMBL" id="JAZHXI010000001">
    <property type="protein sequence ID" value="KAL2075244.1"/>
    <property type="molecule type" value="Genomic_DNA"/>
</dbReference>
<dbReference type="PANTHER" id="PTHR22726:SF1">
    <property type="entry name" value="METALLOENDOPEPTIDASE OMA1, MITOCHONDRIAL"/>
    <property type="match status" value="1"/>
</dbReference>
<evidence type="ECO:0000256" key="3">
    <source>
        <dbReference type="ARBA" id="ARBA00022801"/>
    </source>
</evidence>
<protein>
    <recommendedName>
        <fullName evidence="7">Peptidase M48 domain-containing protein</fullName>
    </recommendedName>
</protein>
<evidence type="ECO:0000256" key="4">
    <source>
        <dbReference type="ARBA" id="ARBA00022833"/>
    </source>
</evidence>
<evidence type="ECO:0000259" key="7">
    <source>
        <dbReference type="Pfam" id="PF01435"/>
    </source>
</evidence>
<sequence>MALFRVLPIARHGVASALRPHYSLRSLHVHRLPSLFTPLHIRQRCFRNLSTTAILKRPDPGPNEPVQETRRARGPGYIHLFRRNRIFRYGVLFALIGTVSYYRYFLEQVPDEDGRNRLMFFSQDSIGRQCVVKYKRWREMYRNHLVGLDDGRARRYHRILEGIIEANGLDTNTELGEGRWQVMVLESEKSVETGSGAVEIISIVLPGKKAIVSTGTLTKLSDEELAHLICHDLAHILLNHRREQHSAGQFWTPILFTLIFLDWKMLIGQIVLIFGADHWWYKGVQGKQEVEADRLGMRLAAKAGYEPDSARRVWKRLKDMAEPGERIGDKQSVKNMPERLERMNAQQEKLERYLRSGSL</sequence>
<keyword evidence="4 6" id="KW-0862">Zinc</keyword>
<dbReference type="Proteomes" id="UP001595075">
    <property type="component" value="Unassembled WGS sequence"/>
</dbReference>
<evidence type="ECO:0000256" key="1">
    <source>
        <dbReference type="ARBA" id="ARBA00022670"/>
    </source>
</evidence>
<evidence type="ECO:0000313" key="8">
    <source>
        <dbReference type="EMBL" id="KAL2075244.1"/>
    </source>
</evidence>
<dbReference type="InterPro" id="IPR051156">
    <property type="entry name" value="Mito/Outer_Membr_Metalloprot"/>
</dbReference>
<evidence type="ECO:0000256" key="5">
    <source>
        <dbReference type="ARBA" id="ARBA00023049"/>
    </source>
</evidence>
<name>A0ABR4D1N3_9HELO</name>
<comment type="similarity">
    <text evidence="6">Belongs to the peptidase M48 family.</text>
</comment>
<comment type="caution">
    <text evidence="8">The sequence shown here is derived from an EMBL/GenBank/DDBJ whole genome shotgun (WGS) entry which is preliminary data.</text>
</comment>
<keyword evidence="9" id="KW-1185">Reference proteome</keyword>
<keyword evidence="5 6" id="KW-0482">Metalloprotease</keyword>
<dbReference type="Pfam" id="PF01435">
    <property type="entry name" value="Peptidase_M48"/>
    <property type="match status" value="1"/>
</dbReference>
<evidence type="ECO:0000256" key="2">
    <source>
        <dbReference type="ARBA" id="ARBA00022723"/>
    </source>
</evidence>
<evidence type="ECO:0000313" key="9">
    <source>
        <dbReference type="Proteomes" id="UP001595075"/>
    </source>
</evidence>
<comment type="cofactor">
    <cofactor evidence="6">
        <name>Zn(2+)</name>
        <dbReference type="ChEBI" id="CHEBI:29105"/>
    </cofactor>
    <text evidence="6">Binds 1 zinc ion per subunit.</text>
</comment>
<keyword evidence="2" id="KW-0479">Metal-binding</keyword>
<feature type="domain" description="Peptidase M48" evidence="7">
    <location>
        <begin position="205"/>
        <end position="344"/>
    </location>
</feature>
<proteinExistence type="inferred from homology"/>
<reference evidence="8 9" key="1">
    <citation type="journal article" date="2024" name="Commun. Biol.">
        <title>Comparative genomic analysis of thermophilic fungi reveals convergent evolutionary adaptations and gene losses.</title>
        <authorList>
            <person name="Steindorff A.S."/>
            <person name="Aguilar-Pontes M.V."/>
            <person name="Robinson A.J."/>
            <person name="Andreopoulos B."/>
            <person name="LaButti K."/>
            <person name="Kuo A."/>
            <person name="Mondo S."/>
            <person name="Riley R."/>
            <person name="Otillar R."/>
            <person name="Haridas S."/>
            <person name="Lipzen A."/>
            <person name="Grimwood J."/>
            <person name="Schmutz J."/>
            <person name="Clum A."/>
            <person name="Reid I.D."/>
            <person name="Moisan M.C."/>
            <person name="Butler G."/>
            <person name="Nguyen T.T.M."/>
            <person name="Dewar K."/>
            <person name="Conant G."/>
            <person name="Drula E."/>
            <person name="Henrissat B."/>
            <person name="Hansel C."/>
            <person name="Singer S."/>
            <person name="Hutchinson M.I."/>
            <person name="de Vries R.P."/>
            <person name="Natvig D.O."/>
            <person name="Powell A.J."/>
            <person name="Tsang A."/>
            <person name="Grigoriev I.V."/>
        </authorList>
    </citation>
    <scope>NUCLEOTIDE SEQUENCE [LARGE SCALE GENOMIC DNA]</scope>
    <source>
        <strain evidence="8 9">CBS 494.80</strain>
    </source>
</reference>
<accession>A0ABR4D1N3</accession>
<organism evidence="8 9">
    <name type="scientific">Oculimacula yallundae</name>
    <dbReference type="NCBI Taxonomy" id="86028"/>
    <lineage>
        <taxon>Eukaryota</taxon>
        <taxon>Fungi</taxon>
        <taxon>Dikarya</taxon>
        <taxon>Ascomycota</taxon>
        <taxon>Pezizomycotina</taxon>
        <taxon>Leotiomycetes</taxon>
        <taxon>Helotiales</taxon>
        <taxon>Ploettnerulaceae</taxon>
        <taxon>Oculimacula</taxon>
    </lineage>
</organism>
<dbReference type="PANTHER" id="PTHR22726">
    <property type="entry name" value="METALLOENDOPEPTIDASE OMA1"/>
    <property type="match status" value="1"/>
</dbReference>
<keyword evidence="1 6" id="KW-0645">Protease</keyword>